<proteinExistence type="evidence at transcript level"/>
<protein>
    <submittedName>
        <fullName evidence="1">Uncharacterized protein</fullName>
    </submittedName>
</protein>
<dbReference type="AlphaFoldDB" id="A9NM53"/>
<accession>A9NM53</accession>
<reference evidence="1" key="1">
    <citation type="journal article" date="2008" name="BMC Genomics">
        <title>A conifer genomics resource of 200,000 spruce (Picea spp.) ESTs and 6,464 high-quality, sequence-finished full-length cDNAs for Sitka spruce (Picea sitchensis).</title>
        <authorList>
            <person name="Ralph S.G."/>
            <person name="Chun H.J."/>
            <person name="Kolosova N."/>
            <person name="Cooper D."/>
            <person name="Oddy C."/>
            <person name="Ritland C.E."/>
            <person name="Kirkpatrick R."/>
            <person name="Moore R."/>
            <person name="Barber S."/>
            <person name="Holt R.A."/>
            <person name="Jones S.J."/>
            <person name="Marra M.A."/>
            <person name="Douglas C.J."/>
            <person name="Ritland K."/>
            <person name="Bohlmann J."/>
        </authorList>
    </citation>
    <scope>NUCLEOTIDE SEQUENCE</scope>
    <source>
        <tissue evidence="1">Green portion of the leader tissue</tissue>
    </source>
</reference>
<organism evidence="1">
    <name type="scientific">Picea sitchensis</name>
    <name type="common">Sitka spruce</name>
    <name type="synonym">Pinus sitchensis</name>
    <dbReference type="NCBI Taxonomy" id="3332"/>
    <lineage>
        <taxon>Eukaryota</taxon>
        <taxon>Viridiplantae</taxon>
        <taxon>Streptophyta</taxon>
        <taxon>Embryophyta</taxon>
        <taxon>Tracheophyta</taxon>
        <taxon>Spermatophyta</taxon>
        <taxon>Pinopsida</taxon>
        <taxon>Pinidae</taxon>
        <taxon>Conifers I</taxon>
        <taxon>Pinales</taxon>
        <taxon>Pinaceae</taxon>
        <taxon>Picea</taxon>
    </lineage>
</organism>
<dbReference type="EMBL" id="EF082351">
    <property type="protein sequence ID" value="ABK21714.1"/>
    <property type="molecule type" value="mRNA"/>
</dbReference>
<name>A9NM53_PICSI</name>
<evidence type="ECO:0000313" key="1">
    <source>
        <dbReference type="EMBL" id="ABK21714.1"/>
    </source>
</evidence>
<sequence length="47" mass="5183">MSKERSTVSKKLRPFANPTLHSVIIIEEIASKPLQKFVGCATTKPSI</sequence>